<organism evidence="1 2">
    <name type="scientific">Camellia lanceoleosa</name>
    <dbReference type="NCBI Taxonomy" id="1840588"/>
    <lineage>
        <taxon>Eukaryota</taxon>
        <taxon>Viridiplantae</taxon>
        <taxon>Streptophyta</taxon>
        <taxon>Embryophyta</taxon>
        <taxon>Tracheophyta</taxon>
        <taxon>Spermatophyta</taxon>
        <taxon>Magnoliopsida</taxon>
        <taxon>eudicotyledons</taxon>
        <taxon>Gunneridae</taxon>
        <taxon>Pentapetalae</taxon>
        <taxon>asterids</taxon>
        <taxon>Ericales</taxon>
        <taxon>Theaceae</taxon>
        <taxon>Camellia</taxon>
    </lineage>
</organism>
<proteinExistence type="predicted"/>
<accession>A0ACC0FD25</accession>
<dbReference type="Proteomes" id="UP001060215">
    <property type="component" value="Chromosome 15"/>
</dbReference>
<comment type="caution">
    <text evidence="1">The sequence shown here is derived from an EMBL/GenBank/DDBJ whole genome shotgun (WGS) entry which is preliminary data.</text>
</comment>
<sequence length="154" mass="17423">MQGLCKLKKLEALDISHNHFEGILPSCLSNLTSLKFFDISLNQFTGNISPSLFGSLNSLEYIGLSHNRFEGLFSFGSFANHSNLEVVELISDYDKFEVDTKLTDWIPLLQLKILVLSNYNLNKLSGDVLKFLLYQNKLMVVDLSHNNMTSSFPN</sequence>
<reference evidence="1 2" key="1">
    <citation type="journal article" date="2022" name="Plant J.">
        <title>Chromosome-level genome of Camellia lanceoleosa provides a valuable resource for understanding genome evolution and self-incompatibility.</title>
        <authorList>
            <person name="Gong W."/>
            <person name="Xiao S."/>
            <person name="Wang L."/>
            <person name="Liao Z."/>
            <person name="Chang Y."/>
            <person name="Mo W."/>
            <person name="Hu G."/>
            <person name="Li W."/>
            <person name="Zhao G."/>
            <person name="Zhu H."/>
            <person name="Hu X."/>
            <person name="Ji K."/>
            <person name="Xiang X."/>
            <person name="Song Q."/>
            <person name="Yuan D."/>
            <person name="Jin S."/>
            <person name="Zhang L."/>
        </authorList>
    </citation>
    <scope>NUCLEOTIDE SEQUENCE [LARGE SCALE GENOMIC DNA]</scope>
    <source>
        <strain evidence="1">SQ_2022a</strain>
    </source>
</reference>
<gene>
    <name evidence="1" type="ORF">LOK49_LG14G01705</name>
</gene>
<evidence type="ECO:0000313" key="1">
    <source>
        <dbReference type="EMBL" id="KAI7985356.1"/>
    </source>
</evidence>
<dbReference type="EMBL" id="CM045772">
    <property type="protein sequence ID" value="KAI7985356.1"/>
    <property type="molecule type" value="Genomic_DNA"/>
</dbReference>
<protein>
    <submittedName>
        <fullName evidence="1">Receptor-like protein 15</fullName>
    </submittedName>
</protein>
<keyword evidence="2" id="KW-1185">Reference proteome</keyword>
<name>A0ACC0FD25_9ERIC</name>
<evidence type="ECO:0000313" key="2">
    <source>
        <dbReference type="Proteomes" id="UP001060215"/>
    </source>
</evidence>